<feature type="transmembrane region" description="Helical" evidence="1">
    <location>
        <begin position="50"/>
        <end position="65"/>
    </location>
</feature>
<dbReference type="Pfam" id="PF10724">
    <property type="entry name" value="DUF2516"/>
    <property type="match status" value="1"/>
</dbReference>
<keyword evidence="3" id="KW-1185">Reference proteome</keyword>
<dbReference type="InterPro" id="IPR019662">
    <property type="entry name" value="DUF2516"/>
</dbReference>
<sequence length="106" mass="11570">MLEPLFQIQSTVAMVLGLALLATTVFAFVDALRHREDAYRASGKMTKPRWLLIIGLAAVFALLVVQRPLGLFGIIAVVAAGVYLADVRPALQQVESRRGGSSHRPW</sequence>
<reference evidence="2 3" key="1">
    <citation type="submission" date="2018-08" db="EMBL/GenBank/DDBJ databases">
        <title>Sequencing the genomes of 1000 actinobacteria strains.</title>
        <authorList>
            <person name="Klenk H.-P."/>
        </authorList>
    </citation>
    <scope>NUCLEOTIDE SEQUENCE [LARGE SCALE GENOMIC DNA]</scope>
    <source>
        <strain evidence="2 3">DSM 22967</strain>
    </source>
</reference>
<proteinExistence type="predicted"/>
<evidence type="ECO:0000313" key="3">
    <source>
        <dbReference type="Proteomes" id="UP000256253"/>
    </source>
</evidence>
<dbReference type="AlphaFoldDB" id="A0A3D9UUL2"/>
<feature type="transmembrane region" description="Helical" evidence="1">
    <location>
        <begin position="71"/>
        <end position="91"/>
    </location>
</feature>
<name>A0A3D9UUL2_9MICO</name>
<dbReference type="RefSeq" id="WP_245950348.1">
    <property type="nucleotide sequence ID" value="NZ_QTUA01000001.1"/>
</dbReference>
<feature type="transmembrane region" description="Helical" evidence="1">
    <location>
        <begin position="6"/>
        <end position="29"/>
    </location>
</feature>
<keyword evidence="1" id="KW-0812">Transmembrane</keyword>
<gene>
    <name evidence="2" type="ORF">DFJ65_3339</name>
</gene>
<dbReference type="EMBL" id="QTUA01000001">
    <property type="protein sequence ID" value="REF32233.1"/>
    <property type="molecule type" value="Genomic_DNA"/>
</dbReference>
<evidence type="ECO:0000256" key="1">
    <source>
        <dbReference type="SAM" id="Phobius"/>
    </source>
</evidence>
<accession>A0A3D9UUL2</accession>
<keyword evidence="1" id="KW-1133">Transmembrane helix</keyword>
<protein>
    <submittedName>
        <fullName evidence="2">Uncharacterized protein DUF2516</fullName>
    </submittedName>
</protein>
<keyword evidence="1" id="KW-0472">Membrane</keyword>
<comment type="caution">
    <text evidence="2">The sequence shown here is derived from an EMBL/GenBank/DDBJ whole genome shotgun (WGS) entry which is preliminary data.</text>
</comment>
<evidence type="ECO:0000313" key="2">
    <source>
        <dbReference type="EMBL" id="REF32233.1"/>
    </source>
</evidence>
<organism evidence="2 3">
    <name type="scientific">Calidifontibacter indicus</name>
    <dbReference type="NCBI Taxonomy" id="419650"/>
    <lineage>
        <taxon>Bacteria</taxon>
        <taxon>Bacillati</taxon>
        <taxon>Actinomycetota</taxon>
        <taxon>Actinomycetes</taxon>
        <taxon>Micrococcales</taxon>
        <taxon>Dermacoccaceae</taxon>
        <taxon>Calidifontibacter</taxon>
    </lineage>
</organism>
<dbReference type="Proteomes" id="UP000256253">
    <property type="component" value="Unassembled WGS sequence"/>
</dbReference>